<evidence type="ECO:0000256" key="1">
    <source>
        <dbReference type="SAM" id="MobiDB-lite"/>
    </source>
</evidence>
<dbReference type="InterPro" id="IPR051606">
    <property type="entry name" value="Polyketide_Oxido-like"/>
</dbReference>
<dbReference type="RefSeq" id="WP_187819722.1">
    <property type="nucleotide sequence ID" value="NZ_JACTVJ010000037.1"/>
</dbReference>
<dbReference type="PANTHER" id="PTHR43355:SF2">
    <property type="entry name" value="FLAVIN REDUCTASE (NADPH)"/>
    <property type="match status" value="1"/>
</dbReference>
<dbReference type="InterPro" id="IPR036291">
    <property type="entry name" value="NAD(P)-bd_dom_sf"/>
</dbReference>
<evidence type="ECO:0000313" key="3">
    <source>
        <dbReference type="EMBL" id="MBC9719316.1"/>
    </source>
</evidence>
<protein>
    <submittedName>
        <fullName evidence="3">SDR family oxidoreductase</fullName>
    </submittedName>
</protein>
<feature type="compositionally biased region" description="Polar residues" evidence="1">
    <location>
        <begin position="171"/>
        <end position="182"/>
    </location>
</feature>
<dbReference type="Proteomes" id="UP000642284">
    <property type="component" value="Unassembled WGS sequence"/>
</dbReference>
<accession>A0ABR7SUY4</accession>
<comment type="caution">
    <text evidence="3">The sequence shown here is derived from an EMBL/GenBank/DDBJ whole genome shotgun (WGS) entry which is preliminary data.</text>
</comment>
<dbReference type="PANTHER" id="PTHR43355">
    <property type="entry name" value="FLAVIN REDUCTASE (NADPH)"/>
    <property type="match status" value="1"/>
</dbReference>
<reference evidence="3 4" key="1">
    <citation type="submission" date="2020-08" db="EMBL/GenBank/DDBJ databases">
        <title>Genemic of Streptomyces polyaspartic.</title>
        <authorList>
            <person name="Liu W."/>
        </authorList>
    </citation>
    <scope>NUCLEOTIDE SEQUENCE [LARGE SCALE GENOMIC DNA]</scope>
    <source>
        <strain evidence="3 4">TRM66268-LWL</strain>
    </source>
</reference>
<dbReference type="CDD" id="cd05244">
    <property type="entry name" value="BVR-B_like_SDR_a"/>
    <property type="match status" value="1"/>
</dbReference>
<proteinExistence type="predicted"/>
<dbReference type="Gene3D" id="3.40.50.720">
    <property type="entry name" value="NAD(P)-binding Rossmann-like Domain"/>
    <property type="match status" value="1"/>
</dbReference>
<name>A0ABR7SUY4_9ACTN</name>
<organism evidence="3 4">
    <name type="scientific">Streptomyces polyasparticus</name>
    <dbReference type="NCBI Taxonomy" id="2767826"/>
    <lineage>
        <taxon>Bacteria</taxon>
        <taxon>Bacillati</taxon>
        <taxon>Actinomycetota</taxon>
        <taxon>Actinomycetes</taxon>
        <taxon>Kitasatosporales</taxon>
        <taxon>Streptomycetaceae</taxon>
        <taxon>Streptomyces</taxon>
    </lineage>
</organism>
<dbReference type="InterPro" id="IPR016040">
    <property type="entry name" value="NAD(P)-bd_dom"/>
</dbReference>
<dbReference type="EMBL" id="JACTVJ010000037">
    <property type="protein sequence ID" value="MBC9719316.1"/>
    <property type="molecule type" value="Genomic_DNA"/>
</dbReference>
<sequence length="213" mass="22548">MKLTVFGATGGIGQEIVRQALAAGHQVTAVVRAPARLSAQGERLDVFRADLSDAESLRTAVAGCDAVLSGLGARGLKDARDGIAARLTRPVLRAMEAEGVRRLLVVSAAPLAPPTAEREPMLDRVMIGVVSRVLKPVYDDLRVMEDELARSATDWTSVRPPKLTDKPVTGTYRTQVGGNPRSSRAIGRADVAHAMLAMTEDPATVKQGVGVAY</sequence>
<dbReference type="SUPFAM" id="SSF51735">
    <property type="entry name" value="NAD(P)-binding Rossmann-fold domains"/>
    <property type="match status" value="1"/>
</dbReference>
<dbReference type="Pfam" id="PF13460">
    <property type="entry name" value="NAD_binding_10"/>
    <property type="match status" value="1"/>
</dbReference>
<feature type="domain" description="NAD(P)-binding" evidence="2">
    <location>
        <begin position="7"/>
        <end position="202"/>
    </location>
</feature>
<evidence type="ECO:0000313" key="4">
    <source>
        <dbReference type="Proteomes" id="UP000642284"/>
    </source>
</evidence>
<feature type="region of interest" description="Disordered" evidence="1">
    <location>
        <begin position="159"/>
        <end position="183"/>
    </location>
</feature>
<evidence type="ECO:0000259" key="2">
    <source>
        <dbReference type="Pfam" id="PF13460"/>
    </source>
</evidence>
<gene>
    <name evidence="3" type="ORF">H9Y04_43075</name>
</gene>
<keyword evidence="4" id="KW-1185">Reference proteome</keyword>